<dbReference type="AlphaFoldDB" id="A0A3B0WIV5"/>
<organism evidence="1">
    <name type="scientific">hydrothermal vent metagenome</name>
    <dbReference type="NCBI Taxonomy" id="652676"/>
    <lineage>
        <taxon>unclassified sequences</taxon>
        <taxon>metagenomes</taxon>
        <taxon>ecological metagenomes</taxon>
    </lineage>
</organism>
<protein>
    <submittedName>
        <fullName evidence="1">Uncharacterized protein</fullName>
    </submittedName>
</protein>
<name>A0A3B0WIV5_9ZZZZ</name>
<reference evidence="1" key="1">
    <citation type="submission" date="2018-06" db="EMBL/GenBank/DDBJ databases">
        <authorList>
            <person name="Zhirakovskaya E."/>
        </authorList>
    </citation>
    <scope>NUCLEOTIDE SEQUENCE</scope>
</reference>
<accession>A0A3B0WIV5</accession>
<feature type="non-terminal residue" evidence="1">
    <location>
        <position position="31"/>
    </location>
</feature>
<gene>
    <name evidence="1" type="ORF">MNBD_GAMMA07-2261</name>
</gene>
<dbReference type="EMBL" id="UOFF01000115">
    <property type="protein sequence ID" value="VAW55785.1"/>
    <property type="molecule type" value="Genomic_DNA"/>
</dbReference>
<evidence type="ECO:0000313" key="1">
    <source>
        <dbReference type="EMBL" id="VAW55785.1"/>
    </source>
</evidence>
<sequence length="31" mass="3560">MQQGLAHWHAFLSKKSLPILTRTKKDVQALI</sequence>
<proteinExistence type="predicted"/>